<dbReference type="Proteomes" id="UP000774326">
    <property type="component" value="Unassembled WGS sequence"/>
</dbReference>
<reference evidence="1" key="2">
    <citation type="submission" date="2021-01" db="EMBL/GenBank/DDBJ databases">
        <authorList>
            <person name="Schikora-Tamarit M.A."/>
        </authorList>
    </citation>
    <scope>NUCLEOTIDE SEQUENCE</scope>
    <source>
        <strain evidence="1">CBS2887</strain>
    </source>
</reference>
<organism evidence="1 2">
    <name type="scientific">Wickerhamomyces pijperi</name>
    <name type="common">Yeast</name>
    <name type="synonym">Pichia pijperi</name>
    <dbReference type="NCBI Taxonomy" id="599730"/>
    <lineage>
        <taxon>Eukaryota</taxon>
        <taxon>Fungi</taxon>
        <taxon>Dikarya</taxon>
        <taxon>Ascomycota</taxon>
        <taxon>Saccharomycotina</taxon>
        <taxon>Saccharomycetes</taxon>
        <taxon>Phaffomycetales</taxon>
        <taxon>Wickerhamomycetaceae</taxon>
        <taxon>Wickerhamomyces</taxon>
    </lineage>
</organism>
<evidence type="ECO:0000313" key="2">
    <source>
        <dbReference type="Proteomes" id="UP000774326"/>
    </source>
</evidence>
<dbReference type="EMBL" id="JAEUBG010002350">
    <property type="protein sequence ID" value="KAH3684762.1"/>
    <property type="molecule type" value="Genomic_DNA"/>
</dbReference>
<protein>
    <submittedName>
        <fullName evidence="1">Uncharacterized protein</fullName>
    </submittedName>
</protein>
<comment type="caution">
    <text evidence="1">The sequence shown here is derived from an EMBL/GenBank/DDBJ whole genome shotgun (WGS) entry which is preliminary data.</text>
</comment>
<accession>A0A9P8Q816</accession>
<dbReference type="AlphaFoldDB" id="A0A9P8Q816"/>
<reference evidence="1" key="1">
    <citation type="journal article" date="2021" name="Open Biol.">
        <title>Shared evolutionary footprints suggest mitochondrial oxidative damage underlies multiple complex I losses in fungi.</title>
        <authorList>
            <person name="Schikora-Tamarit M.A."/>
            <person name="Marcet-Houben M."/>
            <person name="Nosek J."/>
            <person name="Gabaldon T."/>
        </authorList>
    </citation>
    <scope>NUCLEOTIDE SEQUENCE</scope>
    <source>
        <strain evidence="1">CBS2887</strain>
    </source>
</reference>
<proteinExistence type="predicted"/>
<name>A0A9P8Q816_WICPI</name>
<keyword evidence="2" id="KW-1185">Reference proteome</keyword>
<sequence>MMLSAKFLPFGKVIETKGFSFLKASVTSLTFLPTYLRTNSRPWGKNTPAGSTALGALVEVKYTNSTLPLDNSTSRVSGETTR</sequence>
<evidence type="ECO:0000313" key="1">
    <source>
        <dbReference type="EMBL" id="KAH3684762.1"/>
    </source>
</evidence>
<gene>
    <name evidence="1" type="ORF">WICPIJ_004293</name>
</gene>